<dbReference type="EMBL" id="BRPK01000022">
    <property type="protein sequence ID" value="GLB45349.1"/>
    <property type="molecule type" value="Genomic_DNA"/>
</dbReference>
<accession>A0A9P3Q1B2</accession>
<organism evidence="2 3">
    <name type="scientific">Lyophyllum shimeji</name>
    <name type="common">Hon-shimeji</name>
    <name type="synonym">Tricholoma shimeji</name>
    <dbReference type="NCBI Taxonomy" id="47721"/>
    <lineage>
        <taxon>Eukaryota</taxon>
        <taxon>Fungi</taxon>
        <taxon>Dikarya</taxon>
        <taxon>Basidiomycota</taxon>
        <taxon>Agaricomycotina</taxon>
        <taxon>Agaricomycetes</taxon>
        <taxon>Agaricomycetidae</taxon>
        <taxon>Agaricales</taxon>
        <taxon>Tricholomatineae</taxon>
        <taxon>Lyophyllaceae</taxon>
        <taxon>Lyophyllum</taxon>
    </lineage>
</organism>
<dbReference type="OrthoDB" id="76215at2759"/>
<keyword evidence="3" id="KW-1185">Reference proteome</keyword>
<feature type="compositionally biased region" description="Acidic residues" evidence="1">
    <location>
        <begin position="78"/>
        <end position="88"/>
    </location>
</feature>
<name>A0A9P3Q1B2_LYOSH</name>
<evidence type="ECO:0000256" key="1">
    <source>
        <dbReference type="SAM" id="MobiDB-lite"/>
    </source>
</evidence>
<proteinExistence type="predicted"/>
<gene>
    <name evidence="2" type="ORF">LshimejAT787_2200120</name>
</gene>
<protein>
    <submittedName>
        <fullName evidence="2">Uncharacterized protein</fullName>
    </submittedName>
</protein>
<feature type="region of interest" description="Disordered" evidence="1">
    <location>
        <begin position="59"/>
        <end position="98"/>
    </location>
</feature>
<evidence type="ECO:0000313" key="2">
    <source>
        <dbReference type="EMBL" id="GLB45349.1"/>
    </source>
</evidence>
<evidence type="ECO:0000313" key="3">
    <source>
        <dbReference type="Proteomes" id="UP001063166"/>
    </source>
</evidence>
<dbReference type="Proteomes" id="UP001063166">
    <property type="component" value="Unassembled WGS sequence"/>
</dbReference>
<comment type="caution">
    <text evidence="2">The sequence shown here is derived from an EMBL/GenBank/DDBJ whole genome shotgun (WGS) entry which is preliminary data.</text>
</comment>
<dbReference type="AlphaFoldDB" id="A0A9P3Q1B2"/>
<sequence>MPRPLGFTLRTVSRSENLAQPVRQHKAAAYWRDRPFPLYEDILTLIEGRTATGDHAIHMPEMYSSSPPPEIAGMTGTQEDELYSDESEGEKASPEIKYPQSALLALSKN</sequence>
<reference evidence="2" key="1">
    <citation type="submission" date="2022-07" db="EMBL/GenBank/DDBJ databases">
        <title>The genome of Lyophyllum shimeji provides insight into the initial evolution of ectomycorrhizal fungal genome.</title>
        <authorList>
            <person name="Kobayashi Y."/>
            <person name="Shibata T."/>
            <person name="Hirakawa H."/>
            <person name="Shigenobu S."/>
            <person name="Nishiyama T."/>
            <person name="Yamada A."/>
            <person name="Hasebe M."/>
            <person name="Kawaguchi M."/>
        </authorList>
    </citation>
    <scope>NUCLEOTIDE SEQUENCE</scope>
    <source>
        <strain evidence="2">AT787</strain>
    </source>
</reference>